<keyword evidence="2" id="KW-1185">Reference proteome</keyword>
<accession>A0ABS7TZP7</accession>
<proteinExistence type="predicted"/>
<dbReference type="Proteomes" id="UP001139031">
    <property type="component" value="Unassembled WGS sequence"/>
</dbReference>
<comment type="caution">
    <text evidence="1">The sequence shown here is derived from an EMBL/GenBank/DDBJ whole genome shotgun (WGS) entry which is preliminary data.</text>
</comment>
<evidence type="ECO:0000313" key="2">
    <source>
        <dbReference type="Proteomes" id="UP001139031"/>
    </source>
</evidence>
<dbReference type="EMBL" id="JAIRAU010000043">
    <property type="protein sequence ID" value="MBZ5713758.1"/>
    <property type="molecule type" value="Genomic_DNA"/>
</dbReference>
<reference evidence="1" key="1">
    <citation type="submission" date="2021-08" db="EMBL/GenBank/DDBJ databases">
        <authorList>
            <person name="Stevens D.C."/>
        </authorList>
    </citation>
    <scope>NUCLEOTIDE SEQUENCE</scope>
    <source>
        <strain evidence="1">DSM 53165</strain>
    </source>
</reference>
<organism evidence="1 2">
    <name type="scientific">Nannocystis pusilla</name>
    <dbReference type="NCBI Taxonomy" id="889268"/>
    <lineage>
        <taxon>Bacteria</taxon>
        <taxon>Pseudomonadati</taxon>
        <taxon>Myxococcota</taxon>
        <taxon>Polyangia</taxon>
        <taxon>Nannocystales</taxon>
        <taxon>Nannocystaceae</taxon>
        <taxon>Nannocystis</taxon>
    </lineage>
</organism>
<dbReference type="RefSeq" id="WP_224195489.1">
    <property type="nucleotide sequence ID" value="NZ_JAIRAU010000043.1"/>
</dbReference>
<name>A0ABS7TZP7_9BACT</name>
<evidence type="ECO:0000313" key="1">
    <source>
        <dbReference type="EMBL" id="MBZ5713758.1"/>
    </source>
</evidence>
<sequence>MAAALASSSLGALSGCAPGECKEAKPLIAEVRTALDKLDTRSALPGAEKLHAALTSTTASELKILRVHTQELVQTIKRAQKAPTSEAGVAERDRSADALGVAVKDWQGQAAIVDAQLCN</sequence>
<evidence type="ECO:0008006" key="3">
    <source>
        <dbReference type="Google" id="ProtNLM"/>
    </source>
</evidence>
<gene>
    <name evidence="1" type="ORF">K7C98_31395</name>
</gene>
<protein>
    <recommendedName>
        <fullName evidence="3">Lipoprotein</fullName>
    </recommendedName>
</protein>